<reference evidence="2" key="1">
    <citation type="submission" date="2019-10" db="EMBL/GenBank/DDBJ databases">
        <authorList>
            <consortium name="DOE Joint Genome Institute"/>
            <person name="Kuo A."/>
            <person name="Miyauchi S."/>
            <person name="Kiss E."/>
            <person name="Drula E."/>
            <person name="Kohler A."/>
            <person name="Sanchez-Garcia M."/>
            <person name="Andreopoulos B."/>
            <person name="Barry K.W."/>
            <person name="Bonito G."/>
            <person name="Buee M."/>
            <person name="Carver A."/>
            <person name="Chen C."/>
            <person name="Cichocki N."/>
            <person name="Clum A."/>
            <person name="Culley D."/>
            <person name="Crous P.W."/>
            <person name="Fauchery L."/>
            <person name="Girlanda M."/>
            <person name="Hayes R."/>
            <person name="Keri Z."/>
            <person name="LaButti K."/>
            <person name="Lipzen A."/>
            <person name="Lombard V."/>
            <person name="Magnuson J."/>
            <person name="Maillard F."/>
            <person name="Morin E."/>
            <person name="Murat C."/>
            <person name="Nolan M."/>
            <person name="Ohm R."/>
            <person name="Pangilinan J."/>
            <person name="Pereira M."/>
            <person name="Perotto S."/>
            <person name="Peter M."/>
            <person name="Riley R."/>
            <person name="Sitrit Y."/>
            <person name="Stielow B."/>
            <person name="Szollosi G."/>
            <person name="Zifcakova L."/>
            <person name="Stursova M."/>
            <person name="Spatafora J.W."/>
            <person name="Tedersoo L."/>
            <person name="Vaario L.-M."/>
            <person name="Yamada A."/>
            <person name="Yan M."/>
            <person name="Wang P."/>
            <person name="Xu J."/>
            <person name="Bruns T."/>
            <person name="Baldrian P."/>
            <person name="Vilgalys R."/>
            <person name="Henrissat B."/>
            <person name="Grigoriev I.V."/>
            <person name="Hibbett D."/>
            <person name="Nagy L.G."/>
            <person name="Martin F.M."/>
        </authorList>
    </citation>
    <scope>NUCLEOTIDE SEQUENCE</scope>
    <source>
        <strain evidence="2">BED1</strain>
    </source>
</reference>
<gene>
    <name evidence="2" type="ORF">L210DRAFT_3616433</name>
</gene>
<keyword evidence="3" id="KW-1185">Reference proteome</keyword>
<dbReference type="Proteomes" id="UP001194468">
    <property type="component" value="Unassembled WGS sequence"/>
</dbReference>
<dbReference type="Pfam" id="PF18759">
    <property type="entry name" value="Plavaka"/>
    <property type="match status" value="1"/>
</dbReference>
<name>A0AAD4BBJ9_BOLED</name>
<evidence type="ECO:0000313" key="3">
    <source>
        <dbReference type="Proteomes" id="UP001194468"/>
    </source>
</evidence>
<dbReference type="AlphaFoldDB" id="A0AAD4BBJ9"/>
<sequence>MDTGEDREVNPDAEEEPNSEKAYFPRHAMEFTEHPVGAVSDDTKTSFQVMQDIQEAAGRGTYAPFRDAEEWELAEWLIKNVNQQGMEDFLKLPITRNRTQPSYHSKYLFMKVIDQLPTGPEWSCELIRVHGDAVLDEPMGNVEVDGEDDAEELELWLRDPVACVRELISNPTFKDDIAYAPEKVYADPQGQTRRYDEMWTGDWWWETQRRMPAGATIAPVILASDKTELSRFKGDKSAWPVYLSIGNISKQTRRQPASHASVLLGYLPVSKLHSFDDNSLAGYRLFHYCMKKILQPLVVAGQEGVKMVFFPILAAYVADHPEQCLIACCTENRCPKCLVRVDQRGEHIECPHRNQAQTTNILHAQATSQYPPEFIAQGLRAIFSPFWSDLPHTDIFTCISSDILHQLLQGLLKDYVKKWCTNIAGKPNFDARFHAMPYFPGLRHWKRGISKVKQWTGSDHKQLQRVFVTALIGAIPHQDVIKASCALIDFIHIAQFQSQTDDTILALQRALVDFHRYKDIFIELGCREHFNIPKLHSLTHYVSTIKNFGSLDGVNTEHSERLHIDYAKKAYAKSNHKDYTIQMTKWLQRQEAVIWFRSFLNWRHHNACDDDDPDASPLDAFLTGPRYRVAKRPHFAKKTIKYLIEQHGAVGFTEALKAFVDTLPHAHQFFEPNIYDRFDCFSNIVITLWPHEHVSNDSFARIRCHPQHLNGPRKPPTPARFDTVLVLVDEEEHGRAGGFHGLRVAEIHAIFKLPPHLGNFHEPVAYVHWFKPFSHIDNTIRMYLPKFPSGAVDPLWIRHHTVPPADTFYLNRYINLRTFEQYRQHEA</sequence>
<reference evidence="2" key="2">
    <citation type="journal article" date="2020" name="Nat. Commun.">
        <title>Large-scale genome sequencing of mycorrhizal fungi provides insights into the early evolution of symbiotic traits.</title>
        <authorList>
            <person name="Miyauchi S."/>
            <person name="Kiss E."/>
            <person name="Kuo A."/>
            <person name="Drula E."/>
            <person name="Kohler A."/>
            <person name="Sanchez-Garcia M."/>
            <person name="Morin E."/>
            <person name="Andreopoulos B."/>
            <person name="Barry K.W."/>
            <person name="Bonito G."/>
            <person name="Buee M."/>
            <person name="Carver A."/>
            <person name="Chen C."/>
            <person name="Cichocki N."/>
            <person name="Clum A."/>
            <person name="Culley D."/>
            <person name="Crous P.W."/>
            <person name="Fauchery L."/>
            <person name="Girlanda M."/>
            <person name="Hayes R.D."/>
            <person name="Keri Z."/>
            <person name="LaButti K."/>
            <person name="Lipzen A."/>
            <person name="Lombard V."/>
            <person name="Magnuson J."/>
            <person name="Maillard F."/>
            <person name="Murat C."/>
            <person name="Nolan M."/>
            <person name="Ohm R.A."/>
            <person name="Pangilinan J."/>
            <person name="Pereira M.F."/>
            <person name="Perotto S."/>
            <person name="Peter M."/>
            <person name="Pfister S."/>
            <person name="Riley R."/>
            <person name="Sitrit Y."/>
            <person name="Stielow J.B."/>
            <person name="Szollosi G."/>
            <person name="Zifcakova L."/>
            <person name="Stursova M."/>
            <person name="Spatafora J.W."/>
            <person name="Tedersoo L."/>
            <person name="Vaario L.M."/>
            <person name="Yamada A."/>
            <person name="Yan M."/>
            <person name="Wang P."/>
            <person name="Xu J."/>
            <person name="Bruns T."/>
            <person name="Baldrian P."/>
            <person name="Vilgalys R."/>
            <person name="Dunand C."/>
            <person name="Henrissat B."/>
            <person name="Grigoriev I.V."/>
            <person name="Hibbett D."/>
            <person name="Nagy L.G."/>
            <person name="Martin F.M."/>
        </authorList>
    </citation>
    <scope>NUCLEOTIDE SEQUENCE</scope>
    <source>
        <strain evidence="2">BED1</strain>
    </source>
</reference>
<organism evidence="2 3">
    <name type="scientific">Boletus edulis BED1</name>
    <dbReference type="NCBI Taxonomy" id="1328754"/>
    <lineage>
        <taxon>Eukaryota</taxon>
        <taxon>Fungi</taxon>
        <taxon>Dikarya</taxon>
        <taxon>Basidiomycota</taxon>
        <taxon>Agaricomycotina</taxon>
        <taxon>Agaricomycetes</taxon>
        <taxon>Agaricomycetidae</taxon>
        <taxon>Boletales</taxon>
        <taxon>Boletineae</taxon>
        <taxon>Boletaceae</taxon>
        <taxon>Boletoideae</taxon>
        <taxon>Boletus</taxon>
    </lineage>
</organism>
<evidence type="ECO:0000313" key="2">
    <source>
        <dbReference type="EMBL" id="KAF8415761.1"/>
    </source>
</evidence>
<comment type="caution">
    <text evidence="2">The sequence shown here is derived from an EMBL/GenBank/DDBJ whole genome shotgun (WGS) entry which is preliminary data.</text>
</comment>
<protein>
    <recommendedName>
        <fullName evidence="4">C2H2-type domain-containing protein</fullName>
    </recommendedName>
</protein>
<proteinExistence type="predicted"/>
<feature type="region of interest" description="Disordered" evidence="1">
    <location>
        <begin position="1"/>
        <end position="23"/>
    </location>
</feature>
<evidence type="ECO:0000256" key="1">
    <source>
        <dbReference type="SAM" id="MobiDB-lite"/>
    </source>
</evidence>
<evidence type="ECO:0008006" key="4">
    <source>
        <dbReference type="Google" id="ProtNLM"/>
    </source>
</evidence>
<dbReference type="InterPro" id="IPR041078">
    <property type="entry name" value="Plavaka"/>
</dbReference>
<accession>A0AAD4BBJ9</accession>
<feature type="compositionally biased region" description="Basic and acidic residues" evidence="1">
    <location>
        <begin position="1"/>
        <end position="10"/>
    </location>
</feature>
<dbReference type="EMBL" id="WHUW01000294">
    <property type="protein sequence ID" value="KAF8415761.1"/>
    <property type="molecule type" value="Genomic_DNA"/>
</dbReference>